<dbReference type="Gene3D" id="3.40.630.30">
    <property type="match status" value="1"/>
</dbReference>
<dbReference type="SUPFAM" id="SSF55729">
    <property type="entry name" value="Acyl-CoA N-acyltransferases (Nat)"/>
    <property type="match status" value="1"/>
</dbReference>
<dbReference type="EMBL" id="MU006566">
    <property type="protein sequence ID" value="KAF2749343.1"/>
    <property type="molecule type" value="Genomic_DNA"/>
</dbReference>
<dbReference type="AlphaFoldDB" id="A0A6A6VGQ3"/>
<dbReference type="PROSITE" id="PS51186">
    <property type="entry name" value="GNAT"/>
    <property type="match status" value="1"/>
</dbReference>
<feature type="domain" description="N-acetyltransferase" evidence="1">
    <location>
        <begin position="3"/>
        <end position="208"/>
    </location>
</feature>
<dbReference type="OrthoDB" id="2115692at2759"/>
<keyword evidence="3" id="KW-1185">Reference proteome</keyword>
<organism evidence="2 3">
    <name type="scientific">Sporormia fimetaria CBS 119925</name>
    <dbReference type="NCBI Taxonomy" id="1340428"/>
    <lineage>
        <taxon>Eukaryota</taxon>
        <taxon>Fungi</taxon>
        <taxon>Dikarya</taxon>
        <taxon>Ascomycota</taxon>
        <taxon>Pezizomycotina</taxon>
        <taxon>Dothideomycetes</taxon>
        <taxon>Pleosporomycetidae</taxon>
        <taxon>Pleosporales</taxon>
        <taxon>Sporormiaceae</taxon>
        <taxon>Sporormia</taxon>
    </lineage>
</organism>
<dbReference type="InterPro" id="IPR052523">
    <property type="entry name" value="Trichothecene_AcTrans"/>
</dbReference>
<dbReference type="PANTHER" id="PTHR42791:SF14">
    <property type="entry name" value="N-ACETYLTRANSFERASE DOMAIN-CONTAINING PROTEIN"/>
    <property type="match status" value="1"/>
</dbReference>
<name>A0A6A6VGQ3_9PLEO</name>
<dbReference type="Pfam" id="PF00583">
    <property type="entry name" value="Acetyltransf_1"/>
    <property type="match status" value="1"/>
</dbReference>
<dbReference type="PANTHER" id="PTHR42791">
    <property type="entry name" value="GNAT FAMILY ACETYLTRANSFERASE"/>
    <property type="match status" value="1"/>
</dbReference>
<evidence type="ECO:0000259" key="1">
    <source>
        <dbReference type="PROSITE" id="PS51186"/>
    </source>
</evidence>
<reference evidence="2" key="1">
    <citation type="journal article" date="2020" name="Stud. Mycol.">
        <title>101 Dothideomycetes genomes: a test case for predicting lifestyles and emergence of pathogens.</title>
        <authorList>
            <person name="Haridas S."/>
            <person name="Albert R."/>
            <person name="Binder M."/>
            <person name="Bloem J."/>
            <person name="Labutti K."/>
            <person name="Salamov A."/>
            <person name="Andreopoulos B."/>
            <person name="Baker S."/>
            <person name="Barry K."/>
            <person name="Bills G."/>
            <person name="Bluhm B."/>
            <person name="Cannon C."/>
            <person name="Castanera R."/>
            <person name="Culley D."/>
            <person name="Daum C."/>
            <person name="Ezra D."/>
            <person name="Gonzalez J."/>
            <person name="Henrissat B."/>
            <person name="Kuo A."/>
            <person name="Liang C."/>
            <person name="Lipzen A."/>
            <person name="Lutzoni F."/>
            <person name="Magnuson J."/>
            <person name="Mondo S."/>
            <person name="Nolan M."/>
            <person name="Ohm R."/>
            <person name="Pangilinan J."/>
            <person name="Park H.-J."/>
            <person name="Ramirez L."/>
            <person name="Alfaro M."/>
            <person name="Sun H."/>
            <person name="Tritt A."/>
            <person name="Yoshinaga Y."/>
            <person name="Zwiers L.-H."/>
            <person name="Turgeon B."/>
            <person name="Goodwin S."/>
            <person name="Spatafora J."/>
            <person name="Crous P."/>
            <person name="Grigoriev I."/>
        </authorList>
    </citation>
    <scope>NUCLEOTIDE SEQUENCE</scope>
    <source>
        <strain evidence="2">CBS 119925</strain>
    </source>
</reference>
<dbReference type="InterPro" id="IPR016181">
    <property type="entry name" value="Acyl_CoA_acyltransferase"/>
</dbReference>
<proteinExistence type="predicted"/>
<evidence type="ECO:0000313" key="2">
    <source>
        <dbReference type="EMBL" id="KAF2749343.1"/>
    </source>
</evidence>
<dbReference type="Proteomes" id="UP000799440">
    <property type="component" value="Unassembled WGS sequence"/>
</dbReference>
<protein>
    <submittedName>
        <fullName evidence="2">Acyl-CoA N-acyltransferase</fullName>
    </submittedName>
</protein>
<sequence length="212" mass="24710">MPLELHPMTDDDIPHFQRIMRAAFRFGIVAALFPKAPTPEESQKDVERLTKENQEDPTVHFLKVIDTEKNNEIIACAKWHIYEKELSEEDVEKRNKKIPDDASLAYRDFFGFLNESRKKWMGTKPFCFLNILVTHPDHHRRGAGAMLVKWGTDRADKAHLPAFLEASEEGKPLYAKMGFKEMEYREFDLTKYGREGTERNTIMIRSPAEPQQ</sequence>
<gene>
    <name evidence="2" type="ORF">M011DRAFT_305048</name>
</gene>
<evidence type="ECO:0000313" key="3">
    <source>
        <dbReference type="Proteomes" id="UP000799440"/>
    </source>
</evidence>
<accession>A0A6A6VGQ3</accession>
<dbReference type="InterPro" id="IPR000182">
    <property type="entry name" value="GNAT_dom"/>
</dbReference>
<dbReference type="GO" id="GO:0016747">
    <property type="term" value="F:acyltransferase activity, transferring groups other than amino-acyl groups"/>
    <property type="evidence" value="ECO:0007669"/>
    <property type="project" value="InterPro"/>
</dbReference>